<evidence type="ECO:0000313" key="2">
    <source>
        <dbReference type="Proteomes" id="UP000194664"/>
    </source>
</evidence>
<evidence type="ECO:0000313" key="1">
    <source>
        <dbReference type="EMBL" id="OUD09096.1"/>
    </source>
</evidence>
<sequence>MSDKLSHLTDAQLEEMFASARTSDPVPDADFMARMFADIDSIVPQVEPVVADAPRRSVLASIWAALGGWAGASGLAAAAATGIWIGVASPTSMATVSDAFWGDSMSVSVMVPDDILGLEG</sequence>
<dbReference type="OrthoDB" id="7874374at2"/>
<gene>
    <name evidence="1" type="ORF">BVC71_10320</name>
</gene>
<accession>A0A251WXM6</accession>
<dbReference type="Proteomes" id="UP000194664">
    <property type="component" value="Unassembled WGS sequence"/>
</dbReference>
<dbReference type="RefSeq" id="WP_086451575.1">
    <property type="nucleotide sequence ID" value="NZ_MSPP01000003.1"/>
</dbReference>
<keyword evidence="2" id="KW-1185">Reference proteome</keyword>
<evidence type="ECO:0008006" key="3">
    <source>
        <dbReference type="Google" id="ProtNLM"/>
    </source>
</evidence>
<comment type="caution">
    <text evidence="1">The sequence shown here is derived from an EMBL/GenBank/DDBJ whole genome shotgun (WGS) entry which is preliminary data.</text>
</comment>
<reference evidence="1 2" key="1">
    <citation type="submission" date="2016-12" db="EMBL/GenBank/DDBJ databases">
        <title>The draft genome sequence of HSLHS2.</title>
        <authorList>
            <person name="Hu D."/>
            <person name="Wang L."/>
            <person name="Shao Z."/>
        </authorList>
    </citation>
    <scope>NUCLEOTIDE SEQUENCE [LARGE SCALE GENOMIC DNA]</scope>
    <source>
        <strain evidence="1">MCCC 1A06712</strain>
    </source>
</reference>
<name>A0A251WXM6_9RHOB</name>
<dbReference type="AlphaFoldDB" id="A0A251WXM6"/>
<dbReference type="EMBL" id="MSPP01000003">
    <property type="protein sequence ID" value="OUD09096.1"/>
    <property type="molecule type" value="Genomic_DNA"/>
</dbReference>
<proteinExistence type="predicted"/>
<organism evidence="1 2">
    <name type="scientific">Marivivens niveibacter</name>
    <dbReference type="NCBI Taxonomy" id="1930667"/>
    <lineage>
        <taxon>Bacteria</taxon>
        <taxon>Pseudomonadati</taxon>
        <taxon>Pseudomonadota</taxon>
        <taxon>Alphaproteobacteria</taxon>
        <taxon>Rhodobacterales</taxon>
        <taxon>Paracoccaceae</taxon>
        <taxon>Marivivens group</taxon>
        <taxon>Marivivens</taxon>
    </lineage>
</organism>
<protein>
    <recommendedName>
        <fullName evidence="3">Dihydroorotate dehydrogenase</fullName>
    </recommendedName>
</protein>